<dbReference type="PANTHER" id="PTHR42780:SF1">
    <property type="entry name" value="ISOLEUCINE--TRNA LIGASE, CYTOPLASMIC"/>
    <property type="match status" value="1"/>
</dbReference>
<sequence length="1035" mass="117805">MQTSKRNQPYPNVPQRPDYPRLEEEVLRFWDDARIFQRSVEERPRDDEYVFYDGPPFANGLPHYGHLLTGYVKDTVPRYQTMRGRRVERRFGWDCHGLPAEVEVERELHLTGRAAILEYGIDRFNEACRASVLKYTEEWRRYVHRQGRWVDFDNDYKTLDRSYMESVMWAFKALWERGLIYEGHRVLPYCWECETPLSNMETRLDDAYKDREDPSVTVAFRLESGEFALAWTTTPWTLPSNLALAVGPDIDYAVMEVGDQRWLLAAEALDRYAPELAEANRVGSRKGRDLVGMRYQPLFDYFAETENAFQVLAAPFVTTDEGTGIVHMAPGFGEDDQQLCEANGIPVIVPVGSSGRFTEQVPDIAGLQVFEANPKIVETLRGQGALVRKQPYVHSYPHCWRSGTPLIYRAVSSWLVKVTAVKERMLALNQQMEWVPAHVRDGSFGKWLENARDWAISRNRFWGAPIPVWKSDDPAYPRVDVYGSLDELERDFGERPVDLHRPSIDELTRPNPDDPTGCSTMRRTEEVLDCWFESGSMPFAQVHYPFEQQDWFDSHFPADFIVEYIGQVRGWFYTMHVLATALFDRPPFRVGVTHGIVLGDDGQKMSKSLRNYPDVSRVFDSYGSDAMRWFLLSSSLLRGGDLSVTEQGIRDSVREVLNPLWNSWYFLSLYANAAGYEPRTRTDSEEVLDRYILTKLGQLIDQVTASMDRYDLSGACSLVKGFLDALTNWYIRRSRDRFWNEDAAAFDVLRTVLDRLCLLTAPLLPFVTEAVYRDLTGRESVHLADWPGSDDLPRDDELVDRMDRVREVCSAALSLRIARNLRVRLPLRSLTVVARDAESLAPFAKLIADEVNVKEVRLSSDVASVAERVLEINLRVAAPRLGRATPRVMAAAREGQWRVRDDGSLEIAGEVLREGEYQVRLVPRASESSQVLPRQDGVVQLDLDVSPELQAEGLARDVVRLVQSARRDAGLDVSDRIELSLGLPEDAVEAVAPHRDFIAAETLAQTMSVKSASGDGSPYRLGDGRSVHITVTPTS</sequence>
<keyword evidence="11 15" id="KW-0648">Protein biosynthesis</keyword>
<organism evidence="18 19">
    <name type="scientific">Candidatus Nephthysia bennettiae</name>
    <dbReference type="NCBI Taxonomy" id="3127016"/>
    <lineage>
        <taxon>Bacteria</taxon>
        <taxon>Bacillati</taxon>
        <taxon>Candidatus Dormiibacterota</taxon>
        <taxon>Candidatus Dormibacteria</taxon>
        <taxon>Candidatus Dormibacterales</taxon>
        <taxon>Candidatus Dormibacteraceae</taxon>
        <taxon>Candidatus Nephthysia</taxon>
    </lineage>
</organism>
<dbReference type="Gene3D" id="3.90.740.10">
    <property type="entry name" value="Valyl/Leucyl/Isoleucyl-tRNA synthetase, editing domain"/>
    <property type="match status" value="1"/>
</dbReference>
<evidence type="ECO:0000256" key="13">
    <source>
        <dbReference type="ARBA" id="ARBA00025217"/>
    </source>
</evidence>
<comment type="similarity">
    <text evidence="3 15">Belongs to the class-I aminoacyl-tRNA synthetase family. IleS type 2 subfamily.</text>
</comment>
<evidence type="ECO:0000313" key="18">
    <source>
        <dbReference type="EMBL" id="MBJ7597635.1"/>
    </source>
</evidence>
<dbReference type="GO" id="GO:0006428">
    <property type="term" value="P:isoleucyl-tRNA aminoacylation"/>
    <property type="evidence" value="ECO:0007669"/>
    <property type="project" value="UniProtKB-UniRule"/>
</dbReference>
<feature type="binding site" evidence="15">
    <location>
        <position position="607"/>
    </location>
    <ligand>
        <name>ATP</name>
        <dbReference type="ChEBI" id="CHEBI:30616"/>
    </ligand>
</feature>
<feature type="domain" description="Methionyl/Valyl/Leucyl/Isoleucyl-tRNA synthetase anticodon-binding" evidence="17">
    <location>
        <begin position="689"/>
        <end position="827"/>
    </location>
</feature>
<dbReference type="InterPro" id="IPR002301">
    <property type="entry name" value="Ile-tRNA-ligase"/>
</dbReference>
<dbReference type="GO" id="GO:0002161">
    <property type="term" value="F:aminoacyl-tRNA deacylase activity"/>
    <property type="evidence" value="ECO:0007669"/>
    <property type="project" value="InterPro"/>
</dbReference>
<dbReference type="AlphaFoldDB" id="A0A934N224"/>
<dbReference type="CDD" id="cd07961">
    <property type="entry name" value="Anticodon_Ia_Ile_ABEc"/>
    <property type="match status" value="1"/>
</dbReference>
<keyword evidence="5 15" id="KW-0963">Cytoplasm</keyword>
<dbReference type="SUPFAM" id="SSF47323">
    <property type="entry name" value="Anticodon-binding domain of a subclass of class I aminoacyl-tRNA synthetases"/>
    <property type="match status" value="1"/>
</dbReference>
<dbReference type="GO" id="GO:0005737">
    <property type="term" value="C:cytoplasm"/>
    <property type="evidence" value="ECO:0007669"/>
    <property type="project" value="UniProtKB-SubCell"/>
</dbReference>
<dbReference type="Pfam" id="PF00133">
    <property type="entry name" value="tRNA-synt_1"/>
    <property type="match status" value="1"/>
</dbReference>
<keyword evidence="8 15" id="KW-0547">Nucleotide-binding</keyword>
<feature type="domain" description="Aminoacyl-tRNA synthetase class Ia" evidence="16">
    <location>
        <begin position="26"/>
        <end position="638"/>
    </location>
</feature>
<evidence type="ECO:0000256" key="15">
    <source>
        <dbReference type="HAMAP-Rule" id="MF_02003"/>
    </source>
</evidence>
<dbReference type="Gene3D" id="1.10.730.10">
    <property type="entry name" value="Isoleucyl-tRNA Synthetase, Domain 1"/>
    <property type="match status" value="1"/>
</dbReference>
<evidence type="ECO:0000259" key="17">
    <source>
        <dbReference type="Pfam" id="PF08264"/>
    </source>
</evidence>
<comment type="subunit">
    <text evidence="4 15">Monomer.</text>
</comment>
<dbReference type="InterPro" id="IPR014729">
    <property type="entry name" value="Rossmann-like_a/b/a_fold"/>
</dbReference>
<dbReference type="InterPro" id="IPR033709">
    <property type="entry name" value="Anticodon_Ile_ABEc"/>
</dbReference>
<keyword evidence="7 15" id="KW-0479">Metal-binding</keyword>
<keyword evidence="19" id="KW-1185">Reference proteome</keyword>
<accession>A0A934N224</accession>
<dbReference type="InterPro" id="IPR013155">
    <property type="entry name" value="M/V/L/I-tRNA-synth_anticd-bd"/>
</dbReference>
<evidence type="ECO:0000256" key="4">
    <source>
        <dbReference type="ARBA" id="ARBA00011245"/>
    </source>
</evidence>
<comment type="catalytic activity">
    <reaction evidence="14 15">
        <text>tRNA(Ile) + L-isoleucine + ATP = L-isoleucyl-tRNA(Ile) + AMP + diphosphate</text>
        <dbReference type="Rhea" id="RHEA:11060"/>
        <dbReference type="Rhea" id="RHEA-COMP:9666"/>
        <dbReference type="Rhea" id="RHEA-COMP:9695"/>
        <dbReference type="ChEBI" id="CHEBI:30616"/>
        <dbReference type="ChEBI" id="CHEBI:33019"/>
        <dbReference type="ChEBI" id="CHEBI:58045"/>
        <dbReference type="ChEBI" id="CHEBI:78442"/>
        <dbReference type="ChEBI" id="CHEBI:78528"/>
        <dbReference type="ChEBI" id="CHEBI:456215"/>
        <dbReference type="EC" id="6.1.1.5"/>
    </reaction>
</comment>
<evidence type="ECO:0000256" key="1">
    <source>
        <dbReference type="ARBA" id="ARBA00001947"/>
    </source>
</evidence>
<dbReference type="Gene3D" id="3.40.50.620">
    <property type="entry name" value="HUPs"/>
    <property type="match status" value="2"/>
</dbReference>
<dbReference type="GO" id="GO:0000049">
    <property type="term" value="F:tRNA binding"/>
    <property type="evidence" value="ECO:0007669"/>
    <property type="project" value="InterPro"/>
</dbReference>
<evidence type="ECO:0000256" key="12">
    <source>
        <dbReference type="ARBA" id="ARBA00023146"/>
    </source>
</evidence>
<feature type="short sequence motif" description="'KMSKS' region" evidence="15">
    <location>
        <begin position="604"/>
        <end position="608"/>
    </location>
</feature>
<dbReference type="EC" id="6.1.1.5" evidence="15"/>
<dbReference type="EMBL" id="JAEKNR010000071">
    <property type="protein sequence ID" value="MBJ7597635.1"/>
    <property type="molecule type" value="Genomic_DNA"/>
</dbReference>
<dbReference type="InterPro" id="IPR009008">
    <property type="entry name" value="Val/Leu/Ile-tRNA-synth_edit"/>
</dbReference>
<dbReference type="RefSeq" id="WP_338200020.1">
    <property type="nucleotide sequence ID" value="NZ_JAEKNR010000071.1"/>
</dbReference>
<dbReference type="FunFam" id="3.40.50.620:FF:000075">
    <property type="entry name" value="Isoleucine--tRNA ligase"/>
    <property type="match status" value="1"/>
</dbReference>
<evidence type="ECO:0000256" key="6">
    <source>
        <dbReference type="ARBA" id="ARBA00022598"/>
    </source>
</evidence>
<feature type="short sequence motif" description="'HIGH' region" evidence="15">
    <location>
        <begin position="56"/>
        <end position="66"/>
    </location>
</feature>
<dbReference type="InterPro" id="IPR009080">
    <property type="entry name" value="tRNAsynth_Ia_anticodon-bd"/>
</dbReference>
<comment type="function">
    <text evidence="13 15">Catalyzes the attachment of isoleucine to tRNA(Ile). As IleRS can inadvertently accommodate and process structurally similar amino acids such as valine, to avoid such errors it has two additional distinct tRNA(Ile)-dependent editing activities. One activity is designated as 'pretransfer' editing and involves the hydrolysis of activated Val-AMP. The other activity is designated 'posttransfer' editing and involves deacylation of mischarged Val-tRNA(Ile).</text>
</comment>
<evidence type="ECO:0000256" key="9">
    <source>
        <dbReference type="ARBA" id="ARBA00022833"/>
    </source>
</evidence>
<evidence type="ECO:0000256" key="5">
    <source>
        <dbReference type="ARBA" id="ARBA00022490"/>
    </source>
</evidence>
<dbReference type="PRINTS" id="PR00984">
    <property type="entry name" value="TRNASYNTHILE"/>
</dbReference>
<dbReference type="FunFam" id="3.40.50.620:FF:000063">
    <property type="entry name" value="Isoleucine--tRNA ligase"/>
    <property type="match status" value="1"/>
</dbReference>
<gene>
    <name evidence="15" type="primary">ileS</name>
    <name evidence="18" type="ORF">JF922_06060</name>
</gene>
<keyword evidence="10 15" id="KW-0067">ATP-binding</keyword>
<dbReference type="InterPro" id="IPR001412">
    <property type="entry name" value="aa-tRNA-synth_I_CS"/>
</dbReference>
<dbReference type="Proteomes" id="UP000612893">
    <property type="component" value="Unassembled WGS sequence"/>
</dbReference>
<keyword evidence="12 15" id="KW-0030">Aminoacyl-tRNA synthetase</keyword>
<keyword evidence="6 15" id="KW-0436">Ligase</keyword>
<evidence type="ECO:0000256" key="14">
    <source>
        <dbReference type="ARBA" id="ARBA00048359"/>
    </source>
</evidence>
<evidence type="ECO:0000256" key="10">
    <source>
        <dbReference type="ARBA" id="ARBA00022840"/>
    </source>
</evidence>
<dbReference type="NCBIfam" id="TIGR00392">
    <property type="entry name" value="ileS"/>
    <property type="match status" value="1"/>
</dbReference>
<comment type="subcellular location">
    <subcellularLocation>
        <location evidence="2 15">Cytoplasm</location>
    </subcellularLocation>
</comment>
<dbReference type="GO" id="GO:0008270">
    <property type="term" value="F:zinc ion binding"/>
    <property type="evidence" value="ECO:0007669"/>
    <property type="project" value="UniProtKB-UniRule"/>
</dbReference>
<evidence type="ECO:0000313" key="19">
    <source>
        <dbReference type="Proteomes" id="UP000612893"/>
    </source>
</evidence>
<reference evidence="18" key="1">
    <citation type="submission" date="2020-10" db="EMBL/GenBank/DDBJ databases">
        <title>Ca. Dormibacterota MAGs.</title>
        <authorList>
            <person name="Montgomery K."/>
        </authorList>
    </citation>
    <scope>NUCLEOTIDE SEQUENCE [LARGE SCALE GENOMIC DNA]</scope>
    <source>
        <strain evidence="18">SC8812_S17_10</strain>
    </source>
</reference>
<comment type="cofactor">
    <cofactor evidence="1 15">
        <name>Zn(2+)</name>
        <dbReference type="ChEBI" id="CHEBI:29105"/>
    </cofactor>
</comment>
<dbReference type="HAMAP" id="MF_02003">
    <property type="entry name" value="Ile_tRNA_synth_type2"/>
    <property type="match status" value="1"/>
</dbReference>
<dbReference type="PROSITE" id="PS00178">
    <property type="entry name" value="AA_TRNA_LIGASE_I"/>
    <property type="match status" value="1"/>
</dbReference>
<evidence type="ECO:0000259" key="16">
    <source>
        <dbReference type="Pfam" id="PF00133"/>
    </source>
</evidence>
<dbReference type="InterPro" id="IPR023586">
    <property type="entry name" value="Ile-tRNA-ligase_type2"/>
</dbReference>
<dbReference type="GO" id="GO:0005524">
    <property type="term" value="F:ATP binding"/>
    <property type="evidence" value="ECO:0007669"/>
    <property type="project" value="UniProtKB-UniRule"/>
</dbReference>
<evidence type="ECO:0000256" key="8">
    <source>
        <dbReference type="ARBA" id="ARBA00022741"/>
    </source>
</evidence>
<dbReference type="InterPro" id="IPR002300">
    <property type="entry name" value="aa-tRNA-synth_Ia"/>
</dbReference>
<comment type="caution">
    <text evidence="18">The sequence shown here is derived from an EMBL/GenBank/DDBJ whole genome shotgun (WGS) entry which is preliminary data.</text>
</comment>
<dbReference type="Pfam" id="PF19302">
    <property type="entry name" value="DUF5915"/>
    <property type="match status" value="1"/>
</dbReference>
<evidence type="ECO:0000256" key="7">
    <source>
        <dbReference type="ARBA" id="ARBA00022723"/>
    </source>
</evidence>
<dbReference type="SUPFAM" id="SSF52374">
    <property type="entry name" value="Nucleotidylyl transferase"/>
    <property type="match status" value="1"/>
</dbReference>
<dbReference type="GO" id="GO:0004822">
    <property type="term" value="F:isoleucine-tRNA ligase activity"/>
    <property type="evidence" value="ECO:0007669"/>
    <property type="project" value="UniProtKB-UniRule"/>
</dbReference>
<dbReference type="PANTHER" id="PTHR42780">
    <property type="entry name" value="SOLEUCYL-TRNA SYNTHETASE"/>
    <property type="match status" value="1"/>
</dbReference>
<evidence type="ECO:0000256" key="11">
    <source>
        <dbReference type="ARBA" id="ARBA00022917"/>
    </source>
</evidence>
<comment type="domain">
    <text evidence="15">IleRS has two distinct active sites: one for aminoacylation and one for editing. The misactivated valine is translocated from the active site to the editing site, which sterically excludes the correctly activated isoleucine. The single editing site contains two valyl binding pockets, one specific for each substrate (Val-AMP or Val-tRNA(Ile)).</text>
</comment>
<evidence type="ECO:0000256" key="2">
    <source>
        <dbReference type="ARBA" id="ARBA00004496"/>
    </source>
</evidence>
<protein>
    <recommendedName>
        <fullName evidence="15">Isoleucine--tRNA ligase</fullName>
        <ecNumber evidence="15">6.1.1.5</ecNumber>
    </recommendedName>
    <alternativeName>
        <fullName evidence="15">Isoleucyl-tRNA synthetase</fullName>
        <shortName evidence="15">IleRS</shortName>
    </alternativeName>
</protein>
<dbReference type="Pfam" id="PF08264">
    <property type="entry name" value="Anticodon_1"/>
    <property type="match status" value="1"/>
</dbReference>
<proteinExistence type="inferred from homology"/>
<dbReference type="CDD" id="cd00818">
    <property type="entry name" value="IleRS_core"/>
    <property type="match status" value="1"/>
</dbReference>
<keyword evidence="9 15" id="KW-0862">Zinc</keyword>
<evidence type="ECO:0000256" key="3">
    <source>
        <dbReference type="ARBA" id="ARBA00007078"/>
    </source>
</evidence>
<dbReference type="SUPFAM" id="SSF50677">
    <property type="entry name" value="ValRS/IleRS/LeuRS editing domain"/>
    <property type="match status" value="1"/>
</dbReference>
<name>A0A934N224_9BACT</name>